<organism evidence="2 3">
    <name type="scientific">Popillia japonica</name>
    <name type="common">Japanese beetle</name>
    <dbReference type="NCBI Taxonomy" id="7064"/>
    <lineage>
        <taxon>Eukaryota</taxon>
        <taxon>Metazoa</taxon>
        <taxon>Ecdysozoa</taxon>
        <taxon>Arthropoda</taxon>
        <taxon>Hexapoda</taxon>
        <taxon>Insecta</taxon>
        <taxon>Pterygota</taxon>
        <taxon>Neoptera</taxon>
        <taxon>Endopterygota</taxon>
        <taxon>Coleoptera</taxon>
        <taxon>Polyphaga</taxon>
        <taxon>Scarabaeiformia</taxon>
        <taxon>Scarabaeidae</taxon>
        <taxon>Rutelinae</taxon>
        <taxon>Popillia</taxon>
    </lineage>
</organism>
<reference evidence="2 3" key="1">
    <citation type="journal article" date="2024" name="BMC Genomics">
        <title>De novo assembly and annotation of Popillia japonica's genome with initial clues to its potential as an invasive pest.</title>
        <authorList>
            <person name="Cucini C."/>
            <person name="Boschi S."/>
            <person name="Funari R."/>
            <person name="Cardaioli E."/>
            <person name="Iannotti N."/>
            <person name="Marturano G."/>
            <person name="Paoli F."/>
            <person name="Bruttini M."/>
            <person name="Carapelli A."/>
            <person name="Frati F."/>
            <person name="Nardi F."/>
        </authorList>
    </citation>
    <scope>NUCLEOTIDE SEQUENCE [LARGE SCALE GENOMIC DNA]</scope>
    <source>
        <strain evidence="2">DMR45628</strain>
    </source>
</reference>
<feature type="region of interest" description="Disordered" evidence="1">
    <location>
        <begin position="1"/>
        <end position="23"/>
    </location>
</feature>
<feature type="compositionally biased region" description="Basic and acidic residues" evidence="1">
    <location>
        <begin position="1"/>
        <end position="18"/>
    </location>
</feature>
<dbReference type="AlphaFoldDB" id="A0AAW1K056"/>
<keyword evidence="3" id="KW-1185">Reference proteome</keyword>
<gene>
    <name evidence="2" type="ORF">QE152_g25417</name>
</gene>
<accession>A0AAW1K056</accession>
<evidence type="ECO:0000313" key="2">
    <source>
        <dbReference type="EMBL" id="KAK9711532.1"/>
    </source>
</evidence>
<comment type="caution">
    <text evidence="2">The sequence shown here is derived from an EMBL/GenBank/DDBJ whole genome shotgun (WGS) entry which is preliminary data.</text>
</comment>
<dbReference type="EMBL" id="JASPKY010000278">
    <property type="protein sequence ID" value="KAK9711532.1"/>
    <property type="molecule type" value="Genomic_DNA"/>
</dbReference>
<protein>
    <submittedName>
        <fullName evidence="2">Uncharacterized protein</fullName>
    </submittedName>
</protein>
<proteinExistence type="predicted"/>
<sequence>MEFAEMRFKRNHGERDTMEDSDLDMRKRKGKGLVVYIYTISPKSDRTTSLQPFPKHCPQSYAIAFERRSRTLCNILLFLAMPDVWQCGESGEEEEVHGLKMRERKEIHKQRTERMMVEISNEIERLPLLVLVLQWVRDTFTKVCCGKNLRRFR</sequence>
<name>A0AAW1K056_POPJA</name>
<dbReference type="Proteomes" id="UP001458880">
    <property type="component" value="Unassembled WGS sequence"/>
</dbReference>
<evidence type="ECO:0000256" key="1">
    <source>
        <dbReference type="SAM" id="MobiDB-lite"/>
    </source>
</evidence>
<evidence type="ECO:0000313" key="3">
    <source>
        <dbReference type="Proteomes" id="UP001458880"/>
    </source>
</evidence>